<keyword evidence="1" id="KW-0472">Membrane</keyword>
<feature type="transmembrane region" description="Helical" evidence="1">
    <location>
        <begin position="173"/>
        <end position="194"/>
    </location>
</feature>
<dbReference type="Pfam" id="PF05656">
    <property type="entry name" value="DUF805"/>
    <property type="match status" value="1"/>
</dbReference>
<protein>
    <recommendedName>
        <fullName evidence="2">DZANK-type domain-containing protein</fullName>
    </recommendedName>
</protein>
<evidence type="ECO:0000259" key="2">
    <source>
        <dbReference type="Pfam" id="PF12773"/>
    </source>
</evidence>
<feature type="transmembrane region" description="Helical" evidence="1">
    <location>
        <begin position="139"/>
        <end position="161"/>
    </location>
</feature>
<evidence type="ECO:0000256" key="1">
    <source>
        <dbReference type="SAM" id="Phobius"/>
    </source>
</evidence>
<dbReference type="PANTHER" id="PTHR34980">
    <property type="entry name" value="INNER MEMBRANE PROTEIN-RELATED-RELATED"/>
    <property type="match status" value="1"/>
</dbReference>
<gene>
    <name evidence="3" type="ORF">BN587_01619</name>
</gene>
<sequence length="210" mass="23810">MSKYCIKCGAEIDDQGRFCPVCGTDQLPKIEPTNVICPKCGTTYPIGVKFCTKCGFQLGKAHSNDNPKDFKEIFSRLFGNNPERKPALNKEIFKEQFLSFEGRINRLDYFLKSMSSCLVFFIIACIIDEFVDDYYMEAIDYLACFIGLIAFTLLVWINSAISVRRLHDLDKDGLLVLLTFVPLLNGFFELYLLFAPGTVGDNRYGADPLQ</sequence>
<accession>R6WS19</accession>
<feature type="transmembrane region" description="Helical" evidence="1">
    <location>
        <begin position="109"/>
        <end position="127"/>
    </location>
</feature>
<dbReference type="EMBL" id="CBGL010000015">
    <property type="protein sequence ID" value="CDD09744.1"/>
    <property type="molecule type" value="Genomic_DNA"/>
</dbReference>
<dbReference type="PANTHER" id="PTHR34980:SF3">
    <property type="entry name" value="BLR8105 PROTEIN"/>
    <property type="match status" value="1"/>
</dbReference>
<dbReference type="InterPro" id="IPR025874">
    <property type="entry name" value="DZR"/>
</dbReference>
<proteinExistence type="predicted"/>
<reference evidence="3" key="1">
    <citation type="submission" date="2012-11" db="EMBL/GenBank/DDBJ databases">
        <title>Dependencies among metagenomic species, viruses, plasmids and units of genetic variation.</title>
        <authorList>
            <person name="Nielsen H.B."/>
            <person name="Almeida M."/>
            <person name="Juncker A.S."/>
            <person name="Rasmussen S."/>
            <person name="Li J."/>
            <person name="Sunagawa S."/>
            <person name="Plichta D."/>
            <person name="Gautier L."/>
            <person name="Le Chatelier E."/>
            <person name="Peletier E."/>
            <person name="Bonde I."/>
            <person name="Nielsen T."/>
            <person name="Manichanh C."/>
            <person name="Arumugam M."/>
            <person name="Batto J."/>
            <person name="Santos M.B.Q.D."/>
            <person name="Blom N."/>
            <person name="Borruel N."/>
            <person name="Burgdorf K.S."/>
            <person name="Boumezbeur F."/>
            <person name="Casellas F."/>
            <person name="Dore J."/>
            <person name="Guarner F."/>
            <person name="Hansen T."/>
            <person name="Hildebrand F."/>
            <person name="Kaas R.S."/>
            <person name="Kennedy S."/>
            <person name="Kristiansen K."/>
            <person name="Kultima J.R."/>
            <person name="Leonard P."/>
            <person name="Levenez F."/>
            <person name="Lund O."/>
            <person name="Moumen B."/>
            <person name="Le Paslier D."/>
            <person name="Pons N."/>
            <person name="Pedersen O."/>
            <person name="Prifti E."/>
            <person name="Qin J."/>
            <person name="Raes J."/>
            <person name="Tap J."/>
            <person name="Tims S."/>
            <person name="Ussery D.W."/>
            <person name="Yamada T."/>
            <person name="MetaHit consortium"/>
            <person name="Renault P."/>
            <person name="Sicheritz-Ponten T."/>
            <person name="Bork P."/>
            <person name="Wang J."/>
            <person name="Brunak S."/>
            <person name="Ehrlich S.D."/>
        </authorList>
    </citation>
    <scope>NUCLEOTIDE SEQUENCE [LARGE SCALE GENOMIC DNA]</scope>
</reference>
<dbReference type="HOGENOM" id="CLU_083323_1_0_9"/>
<dbReference type="Proteomes" id="UP000014937">
    <property type="component" value="Unassembled WGS sequence"/>
</dbReference>
<dbReference type="Pfam" id="PF12773">
    <property type="entry name" value="DZR"/>
    <property type="match status" value="1"/>
</dbReference>
<evidence type="ECO:0000313" key="4">
    <source>
        <dbReference type="Proteomes" id="UP000014937"/>
    </source>
</evidence>
<comment type="caution">
    <text evidence="3">The sequence shown here is derived from an EMBL/GenBank/DDBJ whole genome shotgun (WGS) entry which is preliminary data.</text>
</comment>
<evidence type="ECO:0000313" key="3">
    <source>
        <dbReference type="EMBL" id="CDD09744.1"/>
    </source>
</evidence>
<feature type="domain" description="DZANK-type" evidence="2">
    <location>
        <begin position="5"/>
        <end position="55"/>
    </location>
</feature>
<dbReference type="AlphaFoldDB" id="R6WS19"/>
<name>R6WS19_9FIRM</name>
<dbReference type="InterPro" id="IPR008523">
    <property type="entry name" value="DUF805"/>
</dbReference>
<keyword evidence="1" id="KW-1133">Transmembrane helix</keyword>
<keyword evidence="1" id="KW-0812">Transmembrane</keyword>
<organism evidence="3 4">
    <name type="scientific">Phascolarctobacterium succinatutens CAG:287</name>
    <dbReference type="NCBI Taxonomy" id="1263101"/>
    <lineage>
        <taxon>Bacteria</taxon>
        <taxon>Bacillati</taxon>
        <taxon>Bacillota</taxon>
        <taxon>Negativicutes</taxon>
        <taxon>Acidaminococcales</taxon>
        <taxon>Acidaminococcaceae</taxon>
        <taxon>Phascolarctobacterium</taxon>
    </lineage>
</organism>
<dbReference type="GO" id="GO:0005886">
    <property type="term" value="C:plasma membrane"/>
    <property type="evidence" value="ECO:0007669"/>
    <property type="project" value="TreeGrafter"/>
</dbReference>
<dbReference type="RefSeq" id="WP_021720659.1">
    <property type="nucleotide sequence ID" value="NZ_FR892810.1"/>
</dbReference>